<dbReference type="AlphaFoldDB" id="A0A1H3Q5G5"/>
<organism evidence="3 4">
    <name type="scientific">Proteiniborus ethanoligenes</name>
    <dbReference type="NCBI Taxonomy" id="415015"/>
    <lineage>
        <taxon>Bacteria</taxon>
        <taxon>Bacillati</taxon>
        <taxon>Bacillota</taxon>
        <taxon>Clostridia</taxon>
        <taxon>Eubacteriales</taxon>
        <taxon>Proteiniborus</taxon>
    </lineage>
</organism>
<dbReference type="CDD" id="cd03408">
    <property type="entry name" value="SPFH_like_u1"/>
    <property type="match status" value="1"/>
</dbReference>
<dbReference type="PANTHER" id="PTHR37826:SF2">
    <property type="entry name" value="ZINC-RIBBON DOMAIN-CONTAINING PROTEIN"/>
    <property type="match status" value="1"/>
</dbReference>
<protein>
    <submittedName>
        <fullName evidence="3">Membrane protease subunit, stomatin/prohibitin family, contains C-terminal Zn-ribbon domain</fullName>
    </submittedName>
</protein>
<dbReference type="InterPro" id="IPR033880">
    <property type="entry name" value="SPFH_YdjI"/>
</dbReference>
<keyword evidence="3" id="KW-0645">Protease</keyword>
<dbReference type="GO" id="GO:0006508">
    <property type="term" value="P:proteolysis"/>
    <property type="evidence" value="ECO:0007669"/>
    <property type="project" value="UniProtKB-KW"/>
</dbReference>
<keyword evidence="4" id="KW-1185">Reference proteome</keyword>
<keyword evidence="3" id="KW-0378">Hydrolase</keyword>
<reference evidence="3 4" key="1">
    <citation type="submission" date="2016-10" db="EMBL/GenBank/DDBJ databases">
        <authorList>
            <person name="de Groot N.N."/>
        </authorList>
    </citation>
    <scope>NUCLEOTIDE SEQUENCE [LARGE SCALE GENOMIC DNA]</scope>
    <source>
        <strain evidence="3 4">DSM 21650</strain>
    </source>
</reference>
<dbReference type="InterPro" id="IPR025874">
    <property type="entry name" value="DZR"/>
</dbReference>
<dbReference type="GO" id="GO:0008233">
    <property type="term" value="F:peptidase activity"/>
    <property type="evidence" value="ECO:0007669"/>
    <property type="project" value="UniProtKB-KW"/>
</dbReference>
<evidence type="ECO:0000259" key="1">
    <source>
        <dbReference type="Pfam" id="PF12773"/>
    </source>
</evidence>
<feature type="domain" description="SPFH" evidence="2">
    <location>
        <begin position="19"/>
        <end position="223"/>
    </location>
</feature>
<sequence>MAIIDVIKFNGIQNRDWLIYRYPGDNFSTGTQLIVNEGQVAVFVKGGRALDYFSPGTYTLNTNNIPILKSFINIPFGGRTPFTAEVFFINTTAKLDILWGTTDPISLIDPKYTVRLRVRAFGQFAMKIIDYRVFLTELIGAVGDGQVVKYDIVTRYFRGVIAAKIKTIIADIIINQRISVLEITPRLEDISNEAMRRISGEFHRFGIDIINFYISSVNFPDEDFAVINRILGEKAAFDIIGDNRYNIKRSFDVMETAAGNEGGGSIASAGIGLGLGAGAGIAVGNTFAAAAGSVVNTPPKTISCNKCGTANPEGTKFCPNCGEKVSIIKIECFSCKSPVDDSAKFCPNCGSSMQKKACPNCNVESSPGVKFCPECGTKLEG</sequence>
<dbReference type="PANTHER" id="PTHR37826">
    <property type="entry name" value="FLOTILLIN BAND_7_5 DOMAIN PROTEIN"/>
    <property type="match status" value="1"/>
</dbReference>
<evidence type="ECO:0000259" key="2">
    <source>
        <dbReference type="Pfam" id="PF13421"/>
    </source>
</evidence>
<dbReference type="Proteomes" id="UP000198625">
    <property type="component" value="Unassembled WGS sequence"/>
</dbReference>
<evidence type="ECO:0000313" key="3">
    <source>
        <dbReference type="EMBL" id="SDZ07949.1"/>
    </source>
</evidence>
<dbReference type="Pfam" id="PF13421">
    <property type="entry name" value="Band_7_1"/>
    <property type="match status" value="1"/>
</dbReference>
<dbReference type="OrthoDB" id="9788304at2"/>
<dbReference type="STRING" id="415015.SAMN05660462_01773"/>
<evidence type="ECO:0000313" key="4">
    <source>
        <dbReference type="Proteomes" id="UP000198625"/>
    </source>
</evidence>
<accession>A0A1H3Q5G5</accession>
<feature type="domain" description="DZANK-type" evidence="1">
    <location>
        <begin position="304"/>
        <end position="350"/>
    </location>
</feature>
<dbReference type="RefSeq" id="WP_091730033.1">
    <property type="nucleotide sequence ID" value="NZ_FNQE01000018.1"/>
</dbReference>
<dbReference type="Pfam" id="PF12773">
    <property type="entry name" value="DZR"/>
    <property type="match status" value="1"/>
</dbReference>
<dbReference type="EMBL" id="FNQE01000018">
    <property type="protein sequence ID" value="SDZ07949.1"/>
    <property type="molecule type" value="Genomic_DNA"/>
</dbReference>
<proteinExistence type="predicted"/>
<gene>
    <name evidence="3" type="ORF">SAMN05660462_01773</name>
</gene>
<name>A0A1H3Q5G5_9FIRM</name>